<keyword evidence="1" id="KW-0853">WD repeat</keyword>
<dbReference type="GeneID" id="18813914"/>
<organism>
    <name type="scientific">Serpula lacrymans var. lacrymans (strain S7.9)</name>
    <name type="common">Dry rot fungus</name>
    <dbReference type="NCBI Taxonomy" id="578457"/>
    <lineage>
        <taxon>Eukaryota</taxon>
        <taxon>Fungi</taxon>
        <taxon>Dikarya</taxon>
        <taxon>Basidiomycota</taxon>
        <taxon>Agaricomycotina</taxon>
        <taxon>Agaricomycetes</taxon>
        <taxon>Agaricomycetidae</taxon>
        <taxon>Boletales</taxon>
        <taxon>Coniophorineae</taxon>
        <taxon>Serpulaceae</taxon>
        <taxon>Serpula</taxon>
    </lineage>
</organism>
<dbReference type="SMART" id="SM00320">
    <property type="entry name" value="WD40"/>
    <property type="match status" value="1"/>
</dbReference>
<dbReference type="AlphaFoldDB" id="F8NDZ3"/>
<dbReference type="RefSeq" id="XP_007312405.1">
    <property type="nucleotide sequence ID" value="XM_007312343.1"/>
</dbReference>
<dbReference type="Gene3D" id="2.130.10.10">
    <property type="entry name" value="YVTN repeat-like/Quinoprotein amine dehydrogenase"/>
    <property type="match status" value="1"/>
</dbReference>
<reference evidence="2" key="1">
    <citation type="submission" date="2011-04" db="EMBL/GenBank/DDBJ databases">
        <title>Evolution of plant cell wall degrading machinery underlies the functional diversity of forest fungi.</title>
        <authorList>
            <consortium name="US DOE Joint Genome Institute (JGI-PGF)"/>
            <person name="Eastwood D.C."/>
            <person name="Floudas D."/>
            <person name="Binder M."/>
            <person name="Majcherczyk A."/>
            <person name="Schneider P."/>
            <person name="Aerts A."/>
            <person name="Asiegbu F.O."/>
            <person name="Baker S.E."/>
            <person name="Barry K."/>
            <person name="Bendiksby M."/>
            <person name="Blumentritt M."/>
            <person name="Coutinho P.M."/>
            <person name="Cullen D."/>
            <person name="Cullen D."/>
            <person name="Gathman A."/>
            <person name="Goodell B."/>
            <person name="Henrissat B."/>
            <person name="Ihrmark K."/>
            <person name="Kauserud H."/>
            <person name="Kohler A."/>
            <person name="LaButti K."/>
            <person name="Lapidus A."/>
            <person name="Lavin J.L."/>
            <person name="Lee Y.-H."/>
            <person name="Lindquist E."/>
            <person name="Lilly W."/>
            <person name="Lucas S."/>
            <person name="Morin E."/>
            <person name="Murat C."/>
            <person name="Oguiza J.A."/>
            <person name="Park J."/>
            <person name="Pisabarro A.G."/>
            <person name="Riley R."/>
            <person name="Rosling A."/>
            <person name="Salamov A."/>
            <person name="Schmidt O."/>
            <person name="Schmutz J."/>
            <person name="Skrede I."/>
            <person name="Stenlid J."/>
            <person name="Wiebenga A."/>
            <person name="Xie X."/>
            <person name="Kues U."/>
            <person name="Hibbett D.S."/>
            <person name="Hoffmeister D."/>
            <person name="Hogberg N."/>
            <person name="Martin F."/>
            <person name="Grigoriev I.V."/>
            <person name="Watkinson S.C."/>
        </authorList>
    </citation>
    <scope>NUCLEOTIDE SEQUENCE</scope>
    <source>
        <strain evidence="2">S7.9</strain>
    </source>
</reference>
<sequence length="162" mass="17527">MPPGLELKHLKTLTSHYTSINALAFSPSAELLASGDDNGYLLVYATATWELLRRYQKPHQIQAILWHPHEIAISIGCSNGDISQILLSEHAENNQQWVNSVPGCVHVLDTTRDGTQLAVAYGNKAALVSQKKIGMGFGKDSPLAIAVKGSADHLSAEYALHS</sequence>
<dbReference type="KEGG" id="sla:SERLADRAFT_432090"/>
<protein>
    <submittedName>
        <fullName evidence="2">Uncharacterized protein</fullName>
    </submittedName>
</protein>
<dbReference type="EMBL" id="GL945428">
    <property type="protein sequence ID" value="EGO30521.1"/>
    <property type="molecule type" value="Genomic_DNA"/>
</dbReference>
<proteinExistence type="predicted"/>
<dbReference type="InterPro" id="IPR036322">
    <property type="entry name" value="WD40_repeat_dom_sf"/>
</dbReference>
<dbReference type="PROSITE" id="PS50082">
    <property type="entry name" value="WD_REPEATS_2"/>
    <property type="match status" value="1"/>
</dbReference>
<evidence type="ECO:0000256" key="1">
    <source>
        <dbReference type="PROSITE-ProRule" id="PRU00221"/>
    </source>
</evidence>
<dbReference type="InterPro" id="IPR015943">
    <property type="entry name" value="WD40/YVTN_repeat-like_dom_sf"/>
</dbReference>
<evidence type="ECO:0000313" key="2">
    <source>
        <dbReference type="EMBL" id="EGO30521.1"/>
    </source>
</evidence>
<dbReference type="HOGENOM" id="CLU_1636417_0_0_1"/>
<dbReference type="InterPro" id="IPR001680">
    <property type="entry name" value="WD40_rpt"/>
</dbReference>
<dbReference type="Proteomes" id="UP000008064">
    <property type="component" value="Unassembled WGS sequence"/>
</dbReference>
<accession>F8NDZ3</accession>
<dbReference type="SUPFAM" id="SSF50978">
    <property type="entry name" value="WD40 repeat-like"/>
    <property type="match status" value="1"/>
</dbReference>
<dbReference type="OrthoDB" id="301502at2759"/>
<gene>
    <name evidence="2" type="ORF">SERLADRAFT_432090</name>
</gene>
<feature type="repeat" description="WD" evidence="1">
    <location>
        <begin position="13"/>
        <end position="54"/>
    </location>
</feature>
<name>F8NDZ3_SERL9</name>
<dbReference type="Pfam" id="PF00400">
    <property type="entry name" value="WD40"/>
    <property type="match status" value="1"/>
</dbReference>